<dbReference type="InterPro" id="IPR032675">
    <property type="entry name" value="LRR_dom_sf"/>
</dbReference>
<dbReference type="SUPFAM" id="SSF52047">
    <property type="entry name" value="RNI-like"/>
    <property type="match status" value="1"/>
</dbReference>
<keyword evidence="2" id="KW-1185">Reference proteome</keyword>
<reference evidence="1 2" key="1">
    <citation type="journal article" date="2018" name="Nat. Ecol. Evol.">
        <title>Genomic signatures of mitonuclear coevolution across populations of Tigriopus californicus.</title>
        <authorList>
            <person name="Barreto F.S."/>
            <person name="Watson E.T."/>
            <person name="Lima T.G."/>
            <person name="Willett C.S."/>
            <person name="Edmands S."/>
            <person name="Li W."/>
            <person name="Burton R.S."/>
        </authorList>
    </citation>
    <scope>NUCLEOTIDE SEQUENCE [LARGE SCALE GENOMIC DNA]</scope>
    <source>
        <strain evidence="1 2">San Diego</strain>
    </source>
</reference>
<name>A0A553PTB9_TIGCA</name>
<gene>
    <name evidence="1" type="ORF">TCAL_08816</name>
</gene>
<comment type="caution">
    <text evidence="1">The sequence shown here is derived from an EMBL/GenBank/DDBJ whole genome shotgun (WGS) entry which is preliminary data.</text>
</comment>
<dbReference type="Proteomes" id="UP000318571">
    <property type="component" value="Chromosome 12"/>
</dbReference>
<proteinExistence type="predicted"/>
<organism evidence="1 2">
    <name type="scientific">Tigriopus californicus</name>
    <name type="common">Marine copepod</name>
    <dbReference type="NCBI Taxonomy" id="6832"/>
    <lineage>
        <taxon>Eukaryota</taxon>
        <taxon>Metazoa</taxon>
        <taxon>Ecdysozoa</taxon>
        <taxon>Arthropoda</taxon>
        <taxon>Crustacea</taxon>
        <taxon>Multicrustacea</taxon>
        <taxon>Hexanauplia</taxon>
        <taxon>Copepoda</taxon>
        <taxon>Harpacticoida</taxon>
        <taxon>Harpacticidae</taxon>
        <taxon>Tigriopus</taxon>
    </lineage>
</organism>
<dbReference type="EMBL" id="VCGU01000001">
    <property type="protein sequence ID" value="TRY80928.1"/>
    <property type="molecule type" value="Genomic_DNA"/>
</dbReference>
<protein>
    <submittedName>
        <fullName evidence="1">Uncharacterized protein</fullName>
    </submittedName>
</protein>
<sequence length="540" mass="62720">MEDEPSTSALALPFALEHRSLVSPKPNHLVELASLKLCHFIAMRLEALAKARKAPKERPWTEPRWILFKDWLRSSLPRPRLKSLYEKLFKLFDNSNDILQACRRNRILESHFVSQFNIQELPVDLIFVLWWSFIEPSTKNSFYLSTLDLFNSEFHSHLITYLASTPTLWQEVTLRFNWILKREFLKALKNLPDLKHLTLLGSCHSEVLKLIAGKFKLMKLSLTGPLMNIDKALTPETFAVFLRSQPHLQELDLTSFHSTGFDLTHEVIITAFKACPNIRKCILSRQLCQTWIDRGFQSPLEHIQEIHLLDNSPEQPQIRELSLWISRVFPNVKRMVWREAVLLGPDMLHFRHFYPLLTDLRVMVKGHSVRLYEVLSQCCHLKRASFDLSAQGSTTSDIALVRSATPHPSLTDVSITCHPRLGFDDLYYLFSKCPKLATLMIVTEQIENLEERPLIKALQGGSLMELKCLRLQILNRTFKPCTSSLLFAICECIPELTYFKNLAIFSFAHPSVELRKLEELARRRSLQVVYHERRPLLWMA</sequence>
<dbReference type="AlphaFoldDB" id="A0A553PTB9"/>
<evidence type="ECO:0000313" key="2">
    <source>
        <dbReference type="Proteomes" id="UP000318571"/>
    </source>
</evidence>
<accession>A0A553PTB9</accession>
<evidence type="ECO:0000313" key="1">
    <source>
        <dbReference type="EMBL" id="TRY80928.1"/>
    </source>
</evidence>
<dbReference type="Gene3D" id="3.80.10.10">
    <property type="entry name" value="Ribonuclease Inhibitor"/>
    <property type="match status" value="1"/>
</dbReference>